<dbReference type="NCBIfam" id="TIGR03696">
    <property type="entry name" value="Rhs_assc_core"/>
    <property type="match status" value="1"/>
</dbReference>
<dbReference type="PANTHER" id="PTHR32305">
    <property type="match status" value="1"/>
</dbReference>
<evidence type="ECO:0000256" key="1">
    <source>
        <dbReference type="SAM" id="MobiDB-lite"/>
    </source>
</evidence>
<accession>A0A841JFG2</accession>
<proteinExistence type="predicted"/>
<comment type="caution">
    <text evidence="4">The sequence shown here is derived from an EMBL/GenBank/DDBJ whole genome shotgun (WGS) entry which is preliminary data.</text>
</comment>
<dbReference type="InterPro" id="IPR050708">
    <property type="entry name" value="T6SS_VgrG/RHS"/>
</dbReference>
<dbReference type="InterPro" id="IPR022385">
    <property type="entry name" value="Rhs_assc_core"/>
</dbReference>
<evidence type="ECO:0000259" key="3">
    <source>
        <dbReference type="Pfam" id="PF20041"/>
    </source>
</evidence>
<dbReference type="Proteomes" id="UP000548326">
    <property type="component" value="Unassembled WGS sequence"/>
</dbReference>
<dbReference type="EMBL" id="JACHCA010000006">
    <property type="protein sequence ID" value="MBB6128336.1"/>
    <property type="molecule type" value="Genomic_DNA"/>
</dbReference>
<gene>
    <name evidence="4" type="ORF">HDF22_002457</name>
</gene>
<organism evidence="4 5">
    <name type="scientific">Mucilaginibacter lappiensis</name>
    <dbReference type="NCBI Taxonomy" id="354630"/>
    <lineage>
        <taxon>Bacteria</taxon>
        <taxon>Pseudomonadati</taxon>
        <taxon>Bacteroidota</taxon>
        <taxon>Sphingobacteriia</taxon>
        <taxon>Sphingobacteriales</taxon>
        <taxon>Sphingobacteriaceae</taxon>
        <taxon>Mucilaginibacter</taxon>
    </lineage>
</organism>
<feature type="signal peptide" evidence="2">
    <location>
        <begin position="1"/>
        <end position="22"/>
    </location>
</feature>
<feature type="region of interest" description="Disordered" evidence="1">
    <location>
        <begin position="978"/>
        <end position="1001"/>
    </location>
</feature>
<name>A0A841JFG2_9SPHI</name>
<sequence>MKNIKRITLALSFALYAFGLKAQTEVTAPMTGTPTAGSYFSYSSITLSPGFSFTATAGSSLNLYIQNPDCQQLPNGFSQNRNYILTSIPRTEITNAVGLQNRNTCDLMQKVQYFDGLGRPLQTIQVKGSPLGKDAVQPFVYDQFGRESQKYLPYAAQGTADGSFKSTAISDQGSFYNSPPSGSGVSQINYPLSGTLFEASPLNRVLEQGAPGIPWQLSNSGIAGSGHTVKTVFGTNAATDVPLWSVNAAGNGVSGGSTFYDIGQLYTMTITDENGNNRIEYKDKNERVICKKVQGANSYLSTQYVYDDQGNLSYVLPPLPTGTTYPASIAEGDAVFANFMYGYHYDERDRLVEKKIPGKDWEFTVYNKLDQVVASQDGVQRLKSPQEWMFIKYDPTGRAAYTGIYQYPGSTAGSINRLALQSIVNNQTILWENPLSSGYSGTSWPQSNILDTLTVNYYDDYSFPGNPYQVVAPNALDHPRGMLTATKTKTLSADGSYGPMLWGVHWYDGKGREIQTIKQHYLGGVASRYNYDQMSNSYNNITDELQNITRQHYVKNSNNTASVLGVTVSNTYTYDHAGRRIQNIEQIDNNQKVLLSQMDYNEIGQLVTKHLHGANGAAPFLQDINYTYNERGWLFKINDPSVAVNSKQLFAEQLNYNLPVNGASPRFNGSIAEQIYNAGISGNRVVKYSYDALNRLTDGISTAGFSESNITYDELGNIKTLTRGANTPYTYSYIGNQLQTVAGLTGSTYTYDPNGNMKHDGRNNNDVAYNILDLPRSVTGSATISYVYNAVGDKLRKVSGTTITDYVDGIQYTTTGAGSPNMDFIQTEEGRVNKSGANYIYEYTLTDHLGNNRVTFDQTNGKVSEDDYYPFGMNVHRQQTGVGNKYLYNKKELQDELNQYDYGARFYDPVIARWTSVDPLAEINRRFSPYNYGNNNPIVNIDPDGMASQQIQDFDGNWHTVDDKNLINIFTAPAEKESDEDGCCQTVPTATQSQPKSAMGNNSVVENSLKYDGPPVITGGILSLASYVIYELFTSHDDAGRDLQRVYQIALSKNFRDPQANRGLANELYRNGHRAPAAEEEDGDDQFIYRSGAPSAGNLTPRPGIDDVADNEKRGLSTFTTAAEALIKSPKADMVTKISVKSLHRLGLTTHKKGTHVSIRPATQQELERWAATKPALSTGGNSHIYTKLVQASVRGVAKR</sequence>
<dbReference type="Gene3D" id="2.180.10.10">
    <property type="entry name" value="RHS repeat-associated core"/>
    <property type="match status" value="1"/>
</dbReference>
<feature type="chain" id="PRO_5032753866" evidence="2">
    <location>
        <begin position="23"/>
        <end position="1200"/>
    </location>
</feature>
<dbReference type="InterPro" id="IPR045619">
    <property type="entry name" value="DUF6443"/>
</dbReference>
<evidence type="ECO:0000313" key="4">
    <source>
        <dbReference type="EMBL" id="MBB6128336.1"/>
    </source>
</evidence>
<protein>
    <submittedName>
        <fullName evidence="4">RHS repeat-associated protein</fullName>
    </submittedName>
</protein>
<feature type="domain" description="DUF6443" evidence="3">
    <location>
        <begin position="88"/>
        <end position="224"/>
    </location>
</feature>
<dbReference type="AlphaFoldDB" id="A0A841JFG2"/>
<dbReference type="RefSeq" id="WP_183587732.1">
    <property type="nucleotide sequence ID" value="NZ_JACHCA010000006.1"/>
</dbReference>
<dbReference type="Pfam" id="PF20041">
    <property type="entry name" value="DUF6443"/>
    <property type="match status" value="1"/>
</dbReference>
<feature type="compositionally biased region" description="Polar residues" evidence="1">
    <location>
        <begin position="986"/>
        <end position="1001"/>
    </location>
</feature>
<evidence type="ECO:0000313" key="5">
    <source>
        <dbReference type="Proteomes" id="UP000548326"/>
    </source>
</evidence>
<reference evidence="4 5" key="1">
    <citation type="submission" date="2020-08" db="EMBL/GenBank/DDBJ databases">
        <title>Genomic Encyclopedia of Type Strains, Phase IV (KMG-V): Genome sequencing to study the core and pangenomes of soil and plant-associated prokaryotes.</title>
        <authorList>
            <person name="Whitman W."/>
        </authorList>
    </citation>
    <scope>NUCLEOTIDE SEQUENCE [LARGE SCALE GENOMIC DNA]</scope>
    <source>
        <strain evidence="4 5">MP601</strain>
    </source>
</reference>
<dbReference type="PANTHER" id="PTHR32305:SF15">
    <property type="entry name" value="PROTEIN RHSA-RELATED"/>
    <property type="match status" value="1"/>
</dbReference>
<keyword evidence="2" id="KW-0732">Signal</keyword>
<evidence type="ECO:0000256" key="2">
    <source>
        <dbReference type="SAM" id="SignalP"/>
    </source>
</evidence>